<dbReference type="PANTHER" id="PTHR19432">
    <property type="entry name" value="SUGAR TRANSPORTER"/>
    <property type="match status" value="1"/>
</dbReference>
<dbReference type="Pfam" id="PF07690">
    <property type="entry name" value="MFS_1"/>
    <property type="match status" value="1"/>
</dbReference>
<accession>A0ABQ9XZ45</accession>
<feature type="transmembrane region" description="Helical" evidence="7">
    <location>
        <begin position="312"/>
        <end position="331"/>
    </location>
</feature>
<keyword evidence="3 7" id="KW-0812">Transmembrane</keyword>
<dbReference type="Gene3D" id="1.20.1250.20">
    <property type="entry name" value="MFS general substrate transporter like domains"/>
    <property type="match status" value="1"/>
</dbReference>
<feature type="transmembrane region" description="Helical" evidence="7">
    <location>
        <begin position="52"/>
        <end position="71"/>
    </location>
</feature>
<feature type="transmembrane region" description="Helical" evidence="7">
    <location>
        <begin position="176"/>
        <end position="194"/>
    </location>
</feature>
<protein>
    <submittedName>
        <fullName evidence="8">Glycoside-Pentoside-Hexuronide:Cation Symporter (MFS)</fullName>
    </submittedName>
</protein>
<evidence type="ECO:0000313" key="8">
    <source>
        <dbReference type="EMBL" id="KAK2956756.1"/>
    </source>
</evidence>
<evidence type="ECO:0000256" key="3">
    <source>
        <dbReference type="ARBA" id="ARBA00022692"/>
    </source>
</evidence>
<keyword evidence="9" id="KW-1185">Reference proteome</keyword>
<organism evidence="8 9">
    <name type="scientific">Blattamonas nauphoetae</name>
    <dbReference type="NCBI Taxonomy" id="2049346"/>
    <lineage>
        <taxon>Eukaryota</taxon>
        <taxon>Metamonada</taxon>
        <taxon>Preaxostyla</taxon>
        <taxon>Oxymonadida</taxon>
        <taxon>Blattamonas</taxon>
    </lineage>
</organism>
<comment type="caution">
    <text evidence="8">The sequence shown here is derived from an EMBL/GenBank/DDBJ whole genome shotgun (WGS) entry which is preliminary data.</text>
</comment>
<keyword evidence="4 7" id="KW-1133">Transmembrane helix</keyword>
<feature type="transmembrane region" description="Helical" evidence="7">
    <location>
        <begin position="267"/>
        <end position="292"/>
    </location>
</feature>
<dbReference type="InterPro" id="IPR036259">
    <property type="entry name" value="MFS_trans_sf"/>
</dbReference>
<feature type="transmembrane region" description="Helical" evidence="7">
    <location>
        <begin position="343"/>
        <end position="365"/>
    </location>
</feature>
<evidence type="ECO:0000256" key="1">
    <source>
        <dbReference type="ARBA" id="ARBA00004141"/>
    </source>
</evidence>
<sequence>MTTTDIQPRTPRYKLVFAALPSYSTSVVTTLMGNLINPMFSTLKVGDWIKPFIWMIGPFFGLWQPFFGFWNDQSTFRWGRRRPVLVLGMLMMCVAYTLFWLVSNLILSSRPLNIALGIVGAVFGHGSVPILQPAMRALMSDLCQVSELPRGSSFVSFFFSLGNLTCFLIVCFLPQPFLFGIGMALVVVIPGLIFTKEKRFVPEEEQPNPSIQAVTPPLLDEKHEDGTDESDPLLSQPQPTQIVRRKQNKFIQVIKLFLQVWKDRGPVLGACIATYFSWAGLFPTFPIRLSFVAEVFYKATPGTELYKHGIKIASYGMMGNTVVAIVFSLFVPQLLRCLKPSLFFALCHGLACIGAFILFILPPSFLTPNTIWIFICVYVILLATVVPAVNTVPFVIVDTNTNPAYRALYAGVLNFFSILGQATGLLLNVLIEWLATFDTGFRFHTQYIWLLASVGYAGVVCMSGLLRTKPKKNLRT</sequence>
<evidence type="ECO:0000256" key="4">
    <source>
        <dbReference type="ARBA" id="ARBA00022989"/>
    </source>
</evidence>
<dbReference type="EMBL" id="JARBJD010000052">
    <property type="protein sequence ID" value="KAK2956756.1"/>
    <property type="molecule type" value="Genomic_DNA"/>
</dbReference>
<dbReference type="Proteomes" id="UP001281761">
    <property type="component" value="Unassembled WGS sequence"/>
</dbReference>
<dbReference type="PANTHER" id="PTHR19432:SF35">
    <property type="entry name" value="SOLUTE CARRIER FAMILY 45 MEMBER 3 ISOFORM X1"/>
    <property type="match status" value="1"/>
</dbReference>
<feature type="transmembrane region" description="Helical" evidence="7">
    <location>
        <begin position="408"/>
        <end position="435"/>
    </location>
</feature>
<feature type="transmembrane region" description="Helical" evidence="7">
    <location>
        <begin position="114"/>
        <end position="131"/>
    </location>
</feature>
<gene>
    <name evidence="8" type="ORF">BLNAU_8209</name>
</gene>
<proteinExistence type="predicted"/>
<feature type="transmembrane region" description="Helical" evidence="7">
    <location>
        <begin position="371"/>
        <end position="396"/>
    </location>
</feature>
<dbReference type="InterPro" id="IPR011701">
    <property type="entry name" value="MFS"/>
</dbReference>
<evidence type="ECO:0000256" key="5">
    <source>
        <dbReference type="ARBA" id="ARBA00023136"/>
    </source>
</evidence>
<evidence type="ECO:0000256" key="7">
    <source>
        <dbReference type="SAM" id="Phobius"/>
    </source>
</evidence>
<feature type="transmembrane region" description="Helical" evidence="7">
    <location>
        <begin position="83"/>
        <end position="102"/>
    </location>
</feature>
<evidence type="ECO:0000256" key="2">
    <source>
        <dbReference type="ARBA" id="ARBA00022448"/>
    </source>
</evidence>
<keyword evidence="5 7" id="KW-0472">Membrane</keyword>
<name>A0ABQ9XZ45_9EUKA</name>
<feature type="transmembrane region" description="Helical" evidence="7">
    <location>
        <begin position="152"/>
        <end position="170"/>
    </location>
</feature>
<reference evidence="8 9" key="1">
    <citation type="journal article" date="2022" name="bioRxiv">
        <title>Genomics of Preaxostyla Flagellates Illuminates Evolutionary Transitions and the Path Towards Mitochondrial Loss.</title>
        <authorList>
            <person name="Novak L.V.F."/>
            <person name="Treitli S.C."/>
            <person name="Pyrih J."/>
            <person name="Halakuc P."/>
            <person name="Pipaliya S.V."/>
            <person name="Vacek V."/>
            <person name="Brzon O."/>
            <person name="Soukal P."/>
            <person name="Eme L."/>
            <person name="Dacks J.B."/>
            <person name="Karnkowska A."/>
            <person name="Elias M."/>
            <person name="Hampl V."/>
        </authorList>
    </citation>
    <scope>NUCLEOTIDE SEQUENCE [LARGE SCALE GENOMIC DNA]</scope>
    <source>
        <strain evidence="8">NAU3</strain>
        <tissue evidence="8">Gut</tissue>
    </source>
</reference>
<comment type="subcellular location">
    <subcellularLocation>
        <location evidence="1">Membrane</location>
        <topology evidence="1">Multi-pass membrane protein</topology>
    </subcellularLocation>
</comment>
<feature type="transmembrane region" description="Helical" evidence="7">
    <location>
        <begin position="447"/>
        <end position="466"/>
    </location>
</feature>
<feature type="transmembrane region" description="Helical" evidence="7">
    <location>
        <begin position="12"/>
        <end position="32"/>
    </location>
</feature>
<dbReference type="SUPFAM" id="SSF103473">
    <property type="entry name" value="MFS general substrate transporter"/>
    <property type="match status" value="1"/>
</dbReference>
<keyword evidence="2" id="KW-0813">Transport</keyword>
<evidence type="ECO:0000313" key="9">
    <source>
        <dbReference type="Proteomes" id="UP001281761"/>
    </source>
</evidence>
<feature type="region of interest" description="Disordered" evidence="6">
    <location>
        <begin position="203"/>
        <end position="237"/>
    </location>
</feature>
<evidence type="ECO:0000256" key="6">
    <source>
        <dbReference type="SAM" id="MobiDB-lite"/>
    </source>
</evidence>